<keyword evidence="2" id="KW-0675">Receptor</keyword>
<accession>A0A8S5VDR0</accession>
<protein>
    <submittedName>
        <fullName evidence="2">Prolactin receptor domain, membrane protein, receptor</fullName>
    </submittedName>
</protein>
<name>A0A8S5VDR0_9CAUD</name>
<proteinExistence type="predicted"/>
<feature type="transmembrane region" description="Helical" evidence="1">
    <location>
        <begin position="9"/>
        <end position="28"/>
    </location>
</feature>
<organism evidence="2">
    <name type="scientific">Siphoviridae sp. ctGa111</name>
    <dbReference type="NCBI Taxonomy" id="2825413"/>
    <lineage>
        <taxon>Viruses</taxon>
        <taxon>Duplodnaviria</taxon>
        <taxon>Heunggongvirae</taxon>
        <taxon>Uroviricota</taxon>
        <taxon>Caudoviricetes</taxon>
    </lineage>
</organism>
<keyword evidence="1" id="KW-0812">Transmembrane</keyword>
<dbReference type="EMBL" id="BK016245">
    <property type="protein sequence ID" value="DAG04755.1"/>
    <property type="molecule type" value="Genomic_DNA"/>
</dbReference>
<sequence>MDYFTAKEMLVLGIVLGASLVLIFTLILKGEM</sequence>
<evidence type="ECO:0000313" key="2">
    <source>
        <dbReference type="EMBL" id="DAG04755.1"/>
    </source>
</evidence>
<reference evidence="2" key="1">
    <citation type="journal article" date="2021" name="Proc. Natl. Acad. Sci. U.S.A.">
        <title>A Catalog of Tens of Thousands of Viruses from Human Metagenomes Reveals Hidden Associations with Chronic Diseases.</title>
        <authorList>
            <person name="Tisza M.J."/>
            <person name="Buck C.B."/>
        </authorList>
    </citation>
    <scope>NUCLEOTIDE SEQUENCE</scope>
    <source>
        <strain evidence="2">CtGa111</strain>
    </source>
</reference>
<keyword evidence="1" id="KW-1133">Transmembrane helix</keyword>
<evidence type="ECO:0000256" key="1">
    <source>
        <dbReference type="SAM" id="Phobius"/>
    </source>
</evidence>
<keyword evidence="1" id="KW-0472">Membrane</keyword>